<dbReference type="EMBL" id="KZ819668">
    <property type="protein sequence ID" value="PWN27392.1"/>
    <property type="molecule type" value="Genomic_DNA"/>
</dbReference>
<dbReference type="Proteomes" id="UP000245884">
    <property type="component" value="Unassembled WGS sequence"/>
</dbReference>
<keyword evidence="3" id="KW-1185">Reference proteome</keyword>
<dbReference type="AlphaFoldDB" id="A0A316UQ05"/>
<dbReference type="GeneID" id="37025567"/>
<evidence type="ECO:0000313" key="2">
    <source>
        <dbReference type="EMBL" id="PWN27392.1"/>
    </source>
</evidence>
<evidence type="ECO:0000256" key="1">
    <source>
        <dbReference type="SAM" id="MobiDB-lite"/>
    </source>
</evidence>
<proteinExistence type="predicted"/>
<protein>
    <submittedName>
        <fullName evidence="2">Uncharacterized protein</fullName>
    </submittedName>
</protein>
<accession>A0A316UQ05</accession>
<feature type="region of interest" description="Disordered" evidence="1">
    <location>
        <begin position="84"/>
        <end position="104"/>
    </location>
</feature>
<dbReference type="RefSeq" id="XP_025362004.1">
    <property type="nucleotide sequence ID" value="XM_025503744.1"/>
</dbReference>
<evidence type="ECO:0000313" key="3">
    <source>
        <dbReference type="Proteomes" id="UP000245884"/>
    </source>
</evidence>
<name>A0A316UQ05_9BASI</name>
<gene>
    <name evidence="2" type="ORF">BDZ90DRAFT_177036</name>
</gene>
<organism evidence="2 3">
    <name type="scientific">Jaminaea rosea</name>
    <dbReference type="NCBI Taxonomy" id="1569628"/>
    <lineage>
        <taxon>Eukaryota</taxon>
        <taxon>Fungi</taxon>
        <taxon>Dikarya</taxon>
        <taxon>Basidiomycota</taxon>
        <taxon>Ustilaginomycotina</taxon>
        <taxon>Exobasidiomycetes</taxon>
        <taxon>Microstromatales</taxon>
        <taxon>Microstromatales incertae sedis</taxon>
        <taxon>Jaminaea</taxon>
    </lineage>
</organism>
<sequence>MQGEALADPANLLSTRAFVGMDAADHAAPAVLELLVSSSIEKSGRIAARTDPSSLPSPSHSLLLSRGHCVCRVSRLHLLSRRRRPGASCLDRTSEPSPTAGHQSHDAVAKIALFPFVPSPASSASSNQTHLGPAQHTHRIVSTLFSRVRIQDS</sequence>
<reference evidence="2 3" key="1">
    <citation type="journal article" date="2018" name="Mol. Biol. Evol.">
        <title>Broad Genomic Sampling Reveals a Smut Pathogenic Ancestry of the Fungal Clade Ustilaginomycotina.</title>
        <authorList>
            <person name="Kijpornyongpan T."/>
            <person name="Mondo S.J."/>
            <person name="Barry K."/>
            <person name="Sandor L."/>
            <person name="Lee J."/>
            <person name="Lipzen A."/>
            <person name="Pangilinan J."/>
            <person name="LaButti K."/>
            <person name="Hainaut M."/>
            <person name="Henrissat B."/>
            <person name="Grigoriev I.V."/>
            <person name="Spatafora J.W."/>
            <person name="Aime M.C."/>
        </authorList>
    </citation>
    <scope>NUCLEOTIDE SEQUENCE [LARGE SCALE GENOMIC DNA]</scope>
    <source>
        <strain evidence="2 3">MCA 5214</strain>
    </source>
</reference>